<sequence>ASAIDTEKHIRYPDVLSYLEYVHNCYPDAASCFEYAPNRRVSFCPSDIESDDEEAYEEQNEIIMAKDFVCKDFEEIDAMIDEDVIAAIGRVLSVGITLSLKSQHFVQGQEVPKLDPNLPEQLLQELRDIAFKDDLVEKFREGLNPK</sequence>
<keyword evidence="1" id="KW-0378">Hydrolase</keyword>
<name>A0A392QKP7_9FABA</name>
<protein>
    <submittedName>
        <fullName evidence="1">Ubiquitin carboxyl-terminal hydrolase family protein</fullName>
    </submittedName>
</protein>
<proteinExistence type="predicted"/>
<evidence type="ECO:0000313" key="1">
    <source>
        <dbReference type="EMBL" id="MCI24454.1"/>
    </source>
</evidence>
<reference evidence="1 2" key="1">
    <citation type="journal article" date="2018" name="Front. Plant Sci.">
        <title>Red Clover (Trifolium pratense) and Zigzag Clover (T. medium) - A Picture of Genomic Similarities and Differences.</title>
        <authorList>
            <person name="Dluhosova J."/>
            <person name="Istvanek J."/>
            <person name="Nedelnik J."/>
            <person name="Repkova J."/>
        </authorList>
    </citation>
    <scope>NUCLEOTIDE SEQUENCE [LARGE SCALE GENOMIC DNA]</scope>
    <source>
        <strain evidence="2">cv. 10/8</strain>
        <tissue evidence="1">Leaf</tissue>
    </source>
</reference>
<dbReference type="Proteomes" id="UP000265520">
    <property type="component" value="Unassembled WGS sequence"/>
</dbReference>
<keyword evidence="2" id="KW-1185">Reference proteome</keyword>
<dbReference type="AlphaFoldDB" id="A0A392QKP7"/>
<evidence type="ECO:0000313" key="2">
    <source>
        <dbReference type="Proteomes" id="UP000265520"/>
    </source>
</evidence>
<dbReference type="GO" id="GO:0016787">
    <property type="term" value="F:hydrolase activity"/>
    <property type="evidence" value="ECO:0007669"/>
    <property type="project" value="UniProtKB-KW"/>
</dbReference>
<accession>A0A392QKP7</accession>
<organism evidence="1 2">
    <name type="scientific">Trifolium medium</name>
    <dbReference type="NCBI Taxonomy" id="97028"/>
    <lineage>
        <taxon>Eukaryota</taxon>
        <taxon>Viridiplantae</taxon>
        <taxon>Streptophyta</taxon>
        <taxon>Embryophyta</taxon>
        <taxon>Tracheophyta</taxon>
        <taxon>Spermatophyta</taxon>
        <taxon>Magnoliopsida</taxon>
        <taxon>eudicotyledons</taxon>
        <taxon>Gunneridae</taxon>
        <taxon>Pentapetalae</taxon>
        <taxon>rosids</taxon>
        <taxon>fabids</taxon>
        <taxon>Fabales</taxon>
        <taxon>Fabaceae</taxon>
        <taxon>Papilionoideae</taxon>
        <taxon>50 kb inversion clade</taxon>
        <taxon>NPAAA clade</taxon>
        <taxon>Hologalegina</taxon>
        <taxon>IRL clade</taxon>
        <taxon>Trifolieae</taxon>
        <taxon>Trifolium</taxon>
    </lineage>
</organism>
<dbReference type="EMBL" id="LXQA010141596">
    <property type="protein sequence ID" value="MCI24454.1"/>
    <property type="molecule type" value="Genomic_DNA"/>
</dbReference>
<feature type="non-terminal residue" evidence="1">
    <location>
        <position position="1"/>
    </location>
</feature>
<comment type="caution">
    <text evidence="1">The sequence shown here is derived from an EMBL/GenBank/DDBJ whole genome shotgun (WGS) entry which is preliminary data.</text>
</comment>
<feature type="non-terminal residue" evidence="1">
    <location>
        <position position="146"/>
    </location>
</feature>